<dbReference type="AlphaFoldDB" id="A0A1G9BEI5"/>
<sequence length="127" mass="14100">MEEIHGDACGSKASVRPRRALARGGLPAARGKRSVFPERWLCKEVRTGVSAQAEYADFSEISTSLKTSEEAVFASEDKEPDSSLEENDSFIFKETEATSMESEVCCRRKFKHPTLLKRKKVVTVSAV</sequence>
<keyword evidence="2" id="KW-1185">Reference proteome</keyword>
<organism evidence="1 2">
    <name type="scientific">Sediminibacillus albus</name>
    <dbReference type="NCBI Taxonomy" id="407036"/>
    <lineage>
        <taxon>Bacteria</taxon>
        <taxon>Bacillati</taxon>
        <taxon>Bacillota</taxon>
        <taxon>Bacilli</taxon>
        <taxon>Bacillales</taxon>
        <taxon>Bacillaceae</taxon>
        <taxon>Sediminibacillus</taxon>
    </lineage>
</organism>
<protein>
    <submittedName>
        <fullName evidence="1">Uncharacterized protein</fullName>
    </submittedName>
</protein>
<dbReference type="Proteomes" id="UP000198694">
    <property type="component" value="Unassembled WGS sequence"/>
</dbReference>
<accession>A0A1G9BEI5</accession>
<proteinExistence type="predicted"/>
<reference evidence="1 2" key="1">
    <citation type="submission" date="2016-10" db="EMBL/GenBank/DDBJ databases">
        <authorList>
            <person name="de Groot N.N."/>
        </authorList>
    </citation>
    <scope>NUCLEOTIDE SEQUENCE [LARGE SCALE GENOMIC DNA]</scope>
    <source>
        <strain evidence="1 2">CGMCC 1.6502</strain>
    </source>
</reference>
<dbReference type="EMBL" id="FNFL01000005">
    <property type="protein sequence ID" value="SDK37560.1"/>
    <property type="molecule type" value="Genomic_DNA"/>
</dbReference>
<gene>
    <name evidence="1" type="ORF">SAMN05216243_2964</name>
</gene>
<evidence type="ECO:0000313" key="1">
    <source>
        <dbReference type="EMBL" id="SDK37560.1"/>
    </source>
</evidence>
<name>A0A1G9BEI5_9BACI</name>
<evidence type="ECO:0000313" key="2">
    <source>
        <dbReference type="Proteomes" id="UP000198694"/>
    </source>
</evidence>